<keyword evidence="4" id="KW-1185">Reference proteome</keyword>
<name>A0A9P7N2P8_9HYPO</name>
<sequence>IDWEWVGSDNSQVQTNYFTKGDTTTYDRGAFHPVDSPTTGFHTYGIEWTSKAVNWMIDGKTVRTLSSDAVKGKFPQTPMQIKLGTWCAGGANSPPGTRQWAGGYTDFSKAPFNAYYKSISVVDYAGKDSPAKGGVKEYIYGDMSGSWQSIKVVGGTSNDSSSSSSSSSSSLPSKPSSSETKPSATGANPSSSDGDAQTTMTTATASADVSGATSTPSSTSGSSTSKPATTSVVPGAASRASIAMAGVLMTLGAMLAQMV</sequence>
<dbReference type="GO" id="GO:0016757">
    <property type="term" value="F:glycosyltransferase activity"/>
    <property type="evidence" value="ECO:0007669"/>
    <property type="project" value="TreeGrafter"/>
</dbReference>
<dbReference type="PROSITE" id="PS51762">
    <property type="entry name" value="GH16_2"/>
    <property type="match status" value="1"/>
</dbReference>
<evidence type="ECO:0000256" key="1">
    <source>
        <dbReference type="SAM" id="MobiDB-lite"/>
    </source>
</evidence>
<dbReference type="InterPro" id="IPR000757">
    <property type="entry name" value="Beta-glucanase-like"/>
</dbReference>
<evidence type="ECO:0000313" key="3">
    <source>
        <dbReference type="EMBL" id="KAG5980151.1"/>
    </source>
</evidence>
<feature type="domain" description="GH16" evidence="2">
    <location>
        <begin position="1"/>
        <end position="116"/>
    </location>
</feature>
<evidence type="ECO:0000313" key="4">
    <source>
        <dbReference type="Proteomes" id="UP000748025"/>
    </source>
</evidence>
<dbReference type="SUPFAM" id="SSF49899">
    <property type="entry name" value="Concanavalin A-like lectins/glucanases"/>
    <property type="match status" value="1"/>
</dbReference>
<dbReference type="Pfam" id="PF00722">
    <property type="entry name" value="Glyco_hydro_16"/>
    <property type="match status" value="1"/>
</dbReference>
<reference evidence="3" key="1">
    <citation type="journal article" date="2020" name="bioRxiv">
        <title>Whole genome comparisons of ergot fungi reveals the divergence and evolution of species within the genus Claviceps are the result of varying mechanisms driving genome evolution and host range expansion.</title>
        <authorList>
            <person name="Wyka S.A."/>
            <person name="Mondo S.J."/>
            <person name="Liu M."/>
            <person name="Dettman J."/>
            <person name="Nalam V."/>
            <person name="Broders K.D."/>
        </authorList>
    </citation>
    <scope>NUCLEOTIDE SEQUENCE</scope>
    <source>
        <strain evidence="3">CCC 602</strain>
    </source>
</reference>
<comment type="caution">
    <text evidence="3">The sequence shown here is derived from an EMBL/GenBank/DDBJ whole genome shotgun (WGS) entry which is preliminary data.</text>
</comment>
<dbReference type="GO" id="GO:0004553">
    <property type="term" value="F:hydrolase activity, hydrolyzing O-glycosyl compounds"/>
    <property type="evidence" value="ECO:0007669"/>
    <property type="project" value="InterPro"/>
</dbReference>
<feature type="compositionally biased region" description="Low complexity" evidence="1">
    <location>
        <begin position="160"/>
        <end position="178"/>
    </location>
</feature>
<feature type="non-terminal residue" evidence="3">
    <location>
        <position position="1"/>
    </location>
</feature>
<dbReference type="InterPro" id="IPR013320">
    <property type="entry name" value="ConA-like_dom_sf"/>
</dbReference>
<dbReference type="Gene3D" id="2.60.120.200">
    <property type="match status" value="1"/>
</dbReference>
<feature type="compositionally biased region" description="Low complexity" evidence="1">
    <location>
        <begin position="196"/>
        <end position="231"/>
    </location>
</feature>
<protein>
    <recommendedName>
        <fullName evidence="2">GH16 domain-containing protein</fullName>
    </recommendedName>
</protein>
<organism evidence="3 4">
    <name type="scientific">Claviceps pusilla</name>
    <dbReference type="NCBI Taxonomy" id="123648"/>
    <lineage>
        <taxon>Eukaryota</taxon>
        <taxon>Fungi</taxon>
        <taxon>Dikarya</taxon>
        <taxon>Ascomycota</taxon>
        <taxon>Pezizomycotina</taxon>
        <taxon>Sordariomycetes</taxon>
        <taxon>Hypocreomycetidae</taxon>
        <taxon>Hypocreales</taxon>
        <taxon>Clavicipitaceae</taxon>
        <taxon>Claviceps</taxon>
    </lineage>
</organism>
<dbReference type="GO" id="GO:0031505">
    <property type="term" value="P:fungal-type cell wall organization"/>
    <property type="evidence" value="ECO:0007669"/>
    <property type="project" value="TreeGrafter"/>
</dbReference>
<dbReference type="GO" id="GO:0005975">
    <property type="term" value="P:carbohydrate metabolic process"/>
    <property type="evidence" value="ECO:0007669"/>
    <property type="project" value="InterPro"/>
</dbReference>
<feature type="region of interest" description="Disordered" evidence="1">
    <location>
        <begin position="151"/>
        <end position="235"/>
    </location>
</feature>
<accession>A0A9P7N2P8</accession>
<dbReference type="OrthoDB" id="4781at2759"/>
<proteinExistence type="predicted"/>
<dbReference type="PANTHER" id="PTHR10963">
    <property type="entry name" value="GLYCOSYL HYDROLASE-RELATED"/>
    <property type="match status" value="1"/>
</dbReference>
<evidence type="ECO:0000259" key="2">
    <source>
        <dbReference type="PROSITE" id="PS51762"/>
    </source>
</evidence>
<dbReference type="Proteomes" id="UP000748025">
    <property type="component" value="Unassembled WGS sequence"/>
</dbReference>
<dbReference type="InterPro" id="IPR050546">
    <property type="entry name" value="Glycosyl_Hydrlase_16"/>
</dbReference>
<gene>
    <name evidence="3" type="ORF">E4U43_006771</name>
</gene>
<dbReference type="GO" id="GO:0009277">
    <property type="term" value="C:fungal-type cell wall"/>
    <property type="evidence" value="ECO:0007669"/>
    <property type="project" value="TreeGrafter"/>
</dbReference>
<dbReference type="PANTHER" id="PTHR10963:SF68">
    <property type="entry name" value="GLYCOSIDASE CRH1-RELATED"/>
    <property type="match status" value="1"/>
</dbReference>
<dbReference type="AlphaFoldDB" id="A0A9P7N2P8"/>
<dbReference type="EMBL" id="SRPW01004809">
    <property type="protein sequence ID" value="KAG5980151.1"/>
    <property type="molecule type" value="Genomic_DNA"/>
</dbReference>
<feature type="compositionally biased region" description="Polar residues" evidence="1">
    <location>
        <begin position="179"/>
        <end position="195"/>
    </location>
</feature>